<dbReference type="Proteomes" id="UP000286100">
    <property type="component" value="Unassembled WGS sequence"/>
</dbReference>
<organism evidence="1 2">
    <name type="scientific">Sphingomonas cavernae</name>
    <dbReference type="NCBI Taxonomy" id="2320861"/>
    <lineage>
        <taxon>Bacteria</taxon>
        <taxon>Pseudomonadati</taxon>
        <taxon>Pseudomonadota</taxon>
        <taxon>Alphaproteobacteria</taxon>
        <taxon>Sphingomonadales</taxon>
        <taxon>Sphingomonadaceae</taxon>
        <taxon>Sphingomonas</taxon>
    </lineage>
</organism>
<sequence length="89" mass="9849">MITGTNVVLRAPDALVNSGLIRAGVASNITGGDILNTGRLELGGVGSVHARRRPNSRDMRVVTWLLPSAHERRRQHRAERHGVRRSYCR</sequence>
<gene>
    <name evidence="1" type="ORF">D3876_08420</name>
</gene>
<evidence type="ECO:0000313" key="2">
    <source>
        <dbReference type="Proteomes" id="UP000286100"/>
    </source>
</evidence>
<dbReference type="EMBL" id="QYUM01000003">
    <property type="protein sequence ID" value="RJF90285.1"/>
    <property type="molecule type" value="Genomic_DNA"/>
</dbReference>
<reference evidence="1 2" key="1">
    <citation type="submission" date="2018-09" db="EMBL/GenBank/DDBJ databases">
        <authorList>
            <person name="Zhu H."/>
        </authorList>
    </citation>
    <scope>NUCLEOTIDE SEQUENCE [LARGE SCALE GENOMIC DNA]</scope>
    <source>
        <strain evidence="1 2">K2R01-6</strain>
    </source>
</reference>
<accession>A0A418WJU4</accession>
<dbReference type="AlphaFoldDB" id="A0A418WJU4"/>
<keyword evidence="2" id="KW-1185">Reference proteome</keyword>
<proteinExistence type="predicted"/>
<protein>
    <submittedName>
        <fullName evidence="1">Uncharacterized protein</fullName>
    </submittedName>
</protein>
<name>A0A418WJU4_9SPHN</name>
<comment type="caution">
    <text evidence="1">The sequence shown here is derived from an EMBL/GenBank/DDBJ whole genome shotgun (WGS) entry which is preliminary data.</text>
</comment>
<evidence type="ECO:0000313" key="1">
    <source>
        <dbReference type="EMBL" id="RJF90285.1"/>
    </source>
</evidence>